<dbReference type="CDD" id="cd01392">
    <property type="entry name" value="HTH_LacI"/>
    <property type="match status" value="1"/>
</dbReference>
<dbReference type="Proteomes" id="UP000284112">
    <property type="component" value="Unassembled WGS sequence"/>
</dbReference>
<proteinExistence type="predicted"/>
<dbReference type="PROSITE" id="PS50932">
    <property type="entry name" value="HTH_LACI_2"/>
    <property type="match status" value="1"/>
</dbReference>
<feature type="domain" description="HTH lacI-type" evidence="4">
    <location>
        <begin position="2"/>
        <end position="57"/>
    </location>
</feature>
<dbReference type="GO" id="GO:0000976">
    <property type="term" value="F:transcription cis-regulatory region binding"/>
    <property type="evidence" value="ECO:0007669"/>
    <property type="project" value="TreeGrafter"/>
</dbReference>
<dbReference type="SMART" id="SM00354">
    <property type="entry name" value="HTH_LACI"/>
    <property type="match status" value="1"/>
</dbReference>
<evidence type="ECO:0000256" key="2">
    <source>
        <dbReference type="ARBA" id="ARBA00023125"/>
    </source>
</evidence>
<dbReference type="Pfam" id="PF13377">
    <property type="entry name" value="Peripla_BP_3"/>
    <property type="match status" value="1"/>
</dbReference>
<dbReference type="InterPro" id="IPR010982">
    <property type="entry name" value="Lambda_DNA-bd_dom_sf"/>
</dbReference>
<dbReference type="RefSeq" id="WP_118309912.1">
    <property type="nucleotide sequence ID" value="NZ_QRHW01000020.1"/>
</dbReference>
<evidence type="ECO:0000256" key="1">
    <source>
        <dbReference type="ARBA" id="ARBA00023015"/>
    </source>
</evidence>
<comment type="caution">
    <text evidence="5">The sequence shown here is derived from an EMBL/GenBank/DDBJ whole genome shotgun (WGS) entry which is preliminary data.</text>
</comment>
<dbReference type="GO" id="GO:0003700">
    <property type="term" value="F:DNA-binding transcription factor activity"/>
    <property type="evidence" value="ECO:0007669"/>
    <property type="project" value="TreeGrafter"/>
</dbReference>
<dbReference type="PANTHER" id="PTHR30146">
    <property type="entry name" value="LACI-RELATED TRANSCRIPTIONAL REPRESSOR"/>
    <property type="match status" value="1"/>
</dbReference>
<dbReference type="PROSITE" id="PS00356">
    <property type="entry name" value="HTH_LACI_1"/>
    <property type="match status" value="1"/>
</dbReference>
<keyword evidence="1" id="KW-0805">Transcription regulation</keyword>
<dbReference type="Gene3D" id="1.10.260.40">
    <property type="entry name" value="lambda repressor-like DNA-binding domains"/>
    <property type="match status" value="1"/>
</dbReference>
<dbReference type="InterPro" id="IPR046335">
    <property type="entry name" value="LacI/GalR-like_sensor"/>
</dbReference>
<name>A0A414S044_9FIRM</name>
<keyword evidence="3" id="KW-0804">Transcription</keyword>
<dbReference type="EMBL" id="QRHW01000020">
    <property type="protein sequence ID" value="RHG06560.1"/>
    <property type="molecule type" value="Genomic_DNA"/>
</dbReference>
<dbReference type="Pfam" id="PF00356">
    <property type="entry name" value="LacI"/>
    <property type="match status" value="1"/>
</dbReference>
<dbReference type="SUPFAM" id="SSF47413">
    <property type="entry name" value="lambda repressor-like DNA-binding domains"/>
    <property type="match status" value="1"/>
</dbReference>
<evidence type="ECO:0000313" key="5">
    <source>
        <dbReference type="EMBL" id="RHG06560.1"/>
    </source>
</evidence>
<dbReference type="PRINTS" id="PR00036">
    <property type="entry name" value="HTHLACI"/>
</dbReference>
<gene>
    <name evidence="5" type="ORF">DW641_11075</name>
</gene>
<dbReference type="InterPro" id="IPR000843">
    <property type="entry name" value="HTH_LacI"/>
</dbReference>
<dbReference type="InterPro" id="IPR028082">
    <property type="entry name" value="Peripla_BP_I"/>
</dbReference>
<keyword evidence="2" id="KW-0238">DNA-binding</keyword>
<evidence type="ECO:0000256" key="3">
    <source>
        <dbReference type="ARBA" id="ARBA00023163"/>
    </source>
</evidence>
<dbReference type="SUPFAM" id="SSF53822">
    <property type="entry name" value="Periplasmic binding protein-like I"/>
    <property type="match status" value="1"/>
</dbReference>
<dbReference type="Gene3D" id="3.40.50.2300">
    <property type="match status" value="2"/>
</dbReference>
<evidence type="ECO:0000259" key="4">
    <source>
        <dbReference type="PROSITE" id="PS50932"/>
    </source>
</evidence>
<organism evidence="5 6">
    <name type="scientific">Dorea longicatena</name>
    <dbReference type="NCBI Taxonomy" id="88431"/>
    <lineage>
        <taxon>Bacteria</taxon>
        <taxon>Bacillati</taxon>
        <taxon>Bacillota</taxon>
        <taxon>Clostridia</taxon>
        <taxon>Lachnospirales</taxon>
        <taxon>Lachnospiraceae</taxon>
        <taxon>Dorea</taxon>
    </lineage>
</organism>
<evidence type="ECO:0000313" key="6">
    <source>
        <dbReference type="Proteomes" id="UP000284112"/>
    </source>
</evidence>
<protein>
    <submittedName>
        <fullName evidence="5">LacI family transcriptional regulator</fullName>
    </submittedName>
</protein>
<dbReference type="CDD" id="cd06267">
    <property type="entry name" value="PBP1_LacI_sugar_binding-like"/>
    <property type="match status" value="1"/>
</dbReference>
<dbReference type="PANTHER" id="PTHR30146:SF24">
    <property type="entry name" value="XYLOSE OPERON REGULATORY PROTEIN"/>
    <property type="match status" value="1"/>
</dbReference>
<reference evidence="5 6" key="1">
    <citation type="submission" date="2018-08" db="EMBL/GenBank/DDBJ databases">
        <title>A genome reference for cultivated species of the human gut microbiota.</title>
        <authorList>
            <person name="Zou Y."/>
            <person name="Xue W."/>
            <person name="Luo G."/>
        </authorList>
    </citation>
    <scope>NUCLEOTIDE SEQUENCE [LARGE SCALE GENOMIC DNA]</scope>
    <source>
        <strain evidence="5 6">AM23-13</strain>
    </source>
</reference>
<accession>A0A414S044</accession>
<sequence length="334" mass="37546">MVTLKDIAERAGVSMMTVSRVMNSKEGKVSEKTASRIRSLADEMGYIPNSSARSLAAKSSQIIAVILRDSNTFHPLSDPYNASFLGFITREIQKRGFYVMIHFVQDFSDITFRLRSWNAEGAIFLGVFDEEVQKIQNRNKIPLVFIDSYSNVRQLINIGIDDYKGGQLAAEYFLKNGHKTLGFVGPFTKTGGVISKRYQGFSDTLLAHQITLFDKHVYDLEQMDPQDIIDSISHDSCPPTGLFVFSDETALQLINIASNKGWDIPSRLSFIGFDDLPSFSTFSDKLTTIHQDIFRKAETSCNILFEHIATPDKPSESITLDVRLVERNSVCRLS</sequence>
<dbReference type="AlphaFoldDB" id="A0A414S044"/>